<organism evidence="2 3">
    <name type="scientific">Colletotrichum noveboracense</name>
    <dbReference type="NCBI Taxonomy" id="2664923"/>
    <lineage>
        <taxon>Eukaryota</taxon>
        <taxon>Fungi</taxon>
        <taxon>Dikarya</taxon>
        <taxon>Ascomycota</taxon>
        <taxon>Pezizomycotina</taxon>
        <taxon>Sordariomycetes</taxon>
        <taxon>Hypocreomycetidae</taxon>
        <taxon>Glomerellales</taxon>
        <taxon>Glomerellaceae</taxon>
        <taxon>Colletotrichum</taxon>
        <taxon>Colletotrichum gloeosporioides species complex</taxon>
    </lineage>
</organism>
<accession>A0A9W4W6Y4</accession>
<evidence type="ECO:0000313" key="2">
    <source>
        <dbReference type="EMBL" id="CAI0645238.1"/>
    </source>
</evidence>
<keyword evidence="3" id="KW-1185">Reference proteome</keyword>
<proteinExistence type="predicted"/>
<gene>
    <name evidence="2" type="ORF">CGXH109_LOCUS43416</name>
</gene>
<sequence length="176" mass="20381">METPSILARWCWPISLLFSTAIIIGLVLLTRRFSTKPRKPISLNSPDFQGVPEKNVSTEIPAYICASDNDKIRRDQWVGRLAEYAFRERHRGRYNVLVIHDSLDYYFNSNSIEEDKIIHYSDPRNGALPYRLLVFHDGEVVNFGDGGYINWTFWGDFTRHGVSSVTFHPKKKDVES</sequence>
<evidence type="ECO:0000313" key="3">
    <source>
        <dbReference type="Proteomes" id="UP001152533"/>
    </source>
</evidence>
<dbReference type="Proteomes" id="UP001152533">
    <property type="component" value="Unassembled WGS sequence"/>
</dbReference>
<evidence type="ECO:0000256" key="1">
    <source>
        <dbReference type="SAM" id="Phobius"/>
    </source>
</evidence>
<keyword evidence="1" id="KW-0812">Transmembrane</keyword>
<name>A0A9W4W6Y4_9PEZI</name>
<reference evidence="2" key="1">
    <citation type="submission" date="2022-08" db="EMBL/GenBank/DDBJ databases">
        <authorList>
            <person name="Giroux E."/>
            <person name="Giroux E."/>
        </authorList>
    </citation>
    <scope>NUCLEOTIDE SEQUENCE</scope>
    <source>
        <strain evidence="2">H1091258</strain>
    </source>
</reference>
<dbReference type="EMBL" id="CAMGZC010000226">
    <property type="protein sequence ID" value="CAI0645238.1"/>
    <property type="molecule type" value="Genomic_DNA"/>
</dbReference>
<keyword evidence="1" id="KW-1133">Transmembrane helix</keyword>
<protein>
    <submittedName>
        <fullName evidence="2">Uncharacterized protein</fullName>
    </submittedName>
</protein>
<comment type="caution">
    <text evidence="2">The sequence shown here is derived from an EMBL/GenBank/DDBJ whole genome shotgun (WGS) entry which is preliminary data.</text>
</comment>
<keyword evidence="1" id="KW-0472">Membrane</keyword>
<feature type="transmembrane region" description="Helical" evidence="1">
    <location>
        <begin position="6"/>
        <end position="29"/>
    </location>
</feature>
<dbReference type="AlphaFoldDB" id="A0A9W4W6Y4"/>